<dbReference type="EMBL" id="QGKS01000466">
    <property type="protein sequence ID" value="PWR07593.1"/>
    <property type="molecule type" value="Genomic_DNA"/>
</dbReference>
<dbReference type="AlphaFoldDB" id="A0A317D4K3"/>
<evidence type="ECO:0000259" key="1">
    <source>
        <dbReference type="Pfam" id="PF09509"/>
    </source>
</evidence>
<dbReference type="Pfam" id="PF09509">
    <property type="entry name" value="Hypoth_Ymh"/>
    <property type="match status" value="1"/>
</dbReference>
<accession>A0A317D4K3</accession>
<proteinExistence type="predicted"/>
<evidence type="ECO:0000313" key="2">
    <source>
        <dbReference type="EMBL" id="PWR07593.1"/>
    </source>
</evidence>
<dbReference type="OrthoDB" id="3189478at2"/>
<dbReference type="Proteomes" id="UP000246050">
    <property type="component" value="Unassembled WGS sequence"/>
</dbReference>
<comment type="caution">
    <text evidence="2">The sequence shown here is derived from an EMBL/GenBank/DDBJ whole genome shotgun (WGS) entry which is preliminary data.</text>
</comment>
<protein>
    <submittedName>
        <fullName evidence="2">TIGR02391 family protein</fullName>
    </submittedName>
</protein>
<dbReference type="InterPro" id="IPR012654">
    <property type="entry name" value="CHP02391"/>
</dbReference>
<organism evidence="2 3">
    <name type="scientific">Micromonospora sicca</name>
    <dbReference type="NCBI Taxonomy" id="2202420"/>
    <lineage>
        <taxon>Bacteria</taxon>
        <taxon>Bacillati</taxon>
        <taxon>Actinomycetota</taxon>
        <taxon>Actinomycetes</taxon>
        <taxon>Micromonosporales</taxon>
        <taxon>Micromonosporaceae</taxon>
        <taxon>Micromonospora</taxon>
    </lineage>
</organism>
<sequence length="283" mass="30505">MEARKNPEYLRSVAQAVADFRDALTAFLELHVLNGEPGRFGGVARGIAPAVFVRDDTDPEELERRRTRVGRAAGLAVSATPLTGIAITVQGIGTVDPIRNWATITQPKPVLEPANILDACDHAIGRLEGLIMQAEAERPPSVGAEAMHPTVWGAAARLWRDGHFRQAVTASAEAVVLMVKNRTGRNDIAETALWQEAFSDKDPQPGKPRLRWPGNPTDRDITTMNAGLRQFAPGVQMTIRNSAAHGIGELGEQDALERLSALSLLAGWVDECELAEAADSGRS</sequence>
<reference evidence="2 3" key="1">
    <citation type="submission" date="2018-05" db="EMBL/GenBank/DDBJ databases">
        <title>Micromonosporas from Atacama Desert.</title>
        <authorList>
            <person name="Carro L."/>
            <person name="Golinska P."/>
            <person name="Klenk H.-P."/>
            <person name="Goodfellow M."/>
        </authorList>
    </citation>
    <scope>NUCLEOTIDE SEQUENCE [LARGE SCALE GENOMIC DNA]</scope>
    <source>
        <strain evidence="2 3">4G51</strain>
    </source>
</reference>
<evidence type="ECO:0000313" key="3">
    <source>
        <dbReference type="Proteomes" id="UP000246050"/>
    </source>
</evidence>
<dbReference type="RefSeq" id="WP_109805576.1">
    <property type="nucleotide sequence ID" value="NZ_QGKS01000466.1"/>
</dbReference>
<feature type="domain" description="Conserved hypothetical protein CHP02391" evidence="1">
    <location>
        <begin position="147"/>
        <end position="268"/>
    </location>
</feature>
<name>A0A317D4K3_9ACTN</name>
<gene>
    <name evidence="2" type="ORF">DKT69_34475</name>
</gene>